<dbReference type="STRING" id="1208321.D104_14040"/>
<dbReference type="PATRIC" id="fig|1208321.3.peg.2798"/>
<dbReference type="Proteomes" id="UP000018857">
    <property type="component" value="Unassembled WGS sequence"/>
</dbReference>
<name>W1RPM0_9GAMM</name>
<keyword evidence="2" id="KW-1185">Reference proteome</keyword>
<sequence>MTLLFFATAKYEKRTVDCLTSVYAFKVIAKVSSRVVFVFFLLFKQIIGASLIG</sequence>
<evidence type="ECO:0000313" key="2">
    <source>
        <dbReference type="Proteomes" id="UP000018857"/>
    </source>
</evidence>
<dbReference type="EMBL" id="AYOZ01000045">
    <property type="protein sequence ID" value="ETI58826.1"/>
    <property type="molecule type" value="Genomic_DNA"/>
</dbReference>
<protein>
    <submittedName>
        <fullName evidence="1">Uncharacterized protein</fullName>
    </submittedName>
</protein>
<evidence type="ECO:0000313" key="1">
    <source>
        <dbReference type="EMBL" id="ETI58826.1"/>
    </source>
</evidence>
<accession>W1RPM0</accession>
<proteinExistence type="predicted"/>
<comment type="caution">
    <text evidence="1">The sequence shown here is derived from an EMBL/GenBank/DDBJ whole genome shotgun (WGS) entry which is preliminary data.</text>
</comment>
<organism evidence="1 2">
    <name type="scientific">Marinomonas profundimaris</name>
    <dbReference type="NCBI Taxonomy" id="1208321"/>
    <lineage>
        <taxon>Bacteria</taxon>
        <taxon>Pseudomonadati</taxon>
        <taxon>Pseudomonadota</taxon>
        <taxon>Gammaproteobacteria</taxon>
        <taxon>Oceanospirillales</taxon>
        <taxon>Oceanospirillaceae</taxon>
        <taxon>Marinomonas</taxon>
    </lineage>
</organism>
<gene>
    <name evidence="1" type="ORF">D104_14040</name>
</gene>
<reference evidence="1 2" key="1">
    <citation type="journal article" date="2014" name="Genome Announc.">
        <title>Draft Genome Sequence of Marinomonas sp. Strain D104, a Polycyclic Aromatic Hydrocarbon-Degrading Bacterium from the Deep-Sea Sediment of the Arctic Ocean.</title>
        <authorList>
            <person name="Dong C."/>
            <person name="Bai X."/>
            <person name="Lai Q."/>
            <person name="Xie Y."/>
            <person name="Chen X."/>
            <person name="Shao Z."/>
        </authorList>
    </citation>
    <scope>NUCLEOTIDE SEQUENCE [LARGE SCALE GENOMIC DNA]</scope>
    <source>
        <strain evidence="1 2">D104</strain>
    </source>
</reference>
<dbReference type="AlphaFoldDB" id="W1RPM0"/>